<dbReference type="InterPro" id="IPR002104">
    <property type="entry name" value="Integrase_catalytic"/>
</dbReference>
<keyword evidence="2" id="KW-0238">DNA-binding</keyword>
<name>A0ABV3P8Y5_9ACTN</name>
<keyword evidence="6" id="KW-1185">Reference proteome</keyword>
<dbReference type="RefSeq" id="WP_367638778.1">
    <property type="nucleotide sequence ID" value="NZ_JBFNQN010000008.1"/>
</dbReference>
<comment type="caution">
    <text evidence="5">The sequence shown here is derived from an EMBL/GenBank/DDBJ whole genome shotgun (WGS) entry which is preliminary data.</text>
</comment>
<proteinExistence type="inferred from homology"/>
<dbReference type="PANTHER" id="PTHR30349:SF41">
    <property type="entry name" value="INTEGRASE_RECOMBINASE PROTEIN MJ0367-RELATED"/>
    <property type="match status" value="1"/>
</dbReference>
<evidence type="ECO:0000259" key="4">
    <source>
        <dbReference type="PROSITE" id="PS51898"/>
    </source>
</evidence>
<dbReference type="Proteomes" id="UP001555826">
    <property type="component" value="Unassembled WGS sequence"/>
</dbReference>
<dbReference type="InterPro" id="IPR013762">
    <property type="entry name" value="Integrase-like_cat_sf"/>
</dbReference>
<keyword evidence="3" id="KW-0233">DNA recombination</keyword>
<dbReference type="Gene3D" id="1.10.443.10">
    <property type="entry name" value="Intergrase catalytic core"/>
    <property type="match status" value="1"/>
</dbReference>
<dbReference type="InterPro" id="IPR050090">
    <property type="entry name" value="Tyrosine_recombinase_XerCD"/>
</dbReference>
<dbReference type="InterPro" id="IPR011010">
    <property type="entry name" value="DNA_brk_join_enz"/>
</dbReference>
<feature type="domain" description="Tyr recombinase" evidence="4">
    <location>
        <begin position="124"/>
        <end position="321"/>
    </location>
</feature>
<dbReference type="Pfam" id="PF00589">
    <property type="entry name" value="Phage_integrase"/>
    <property type="match status" value="1"/>
</dbReference>
<evidence type="ECO:0000256" key="2">
    <source>
        <dbReference type="ARBA" id="ARBA00023125"/>
    </source>
</evidence>
<evidence type="ECO:0000313" key="5">
    <source>
        <dbReference type="EMBL" id="MEW9265647.1"/>
    </source>
</evidence>
<accession>A0ABV3P8Y5</accession>
<dbReference type="PANTHER" id="PTHR30349">
    <property type="entry name" value="PHAGE INTEGRASE-RELATED"/>
    <property type="match status" value="1"/>
</dbReference>
<sequence length="343" mass="36449">MAPLNPGVLESLTTSSALSAAVQAYEVARLPRKDSPNTLAARARDVAGITPRLAAVVDATEPLVGDLTTPALRAAFADFSLDHARSSIARCWSTWNGLCGFLVAEDVLPGNPMSGVHRPRPVEQGPKPLRGNDTPEVLLDAVAAGRRARDPWPERDLAVVATLLVTGIRSAELVGLRIGDLAGTAGERRVRVRGKGGAERSLPVEEALAELVDRYLASRARRFPAARAPRLDAPLFVDTRGRALSRHQLQYLVEQCYRAAGVSDRVQRGALVHALRHTFATRVVASGASAVEVMRLLGHRSLATSQQYVDAGADELRSAAAASRSYAALRTLACDAGSHAAVT</sequence>
<dbReference type="SUPFAM" id="SSF56349">
    <property type="entry name" value="DNA breaking-rejoining enzymes"/>
    <property type="match status" value="1"/>
</dbReference>
<evidence type="ECO:0000313" key="6">
    <source>
        <dbReference type="Proteomes" id="UP001555826"/>
    </source>
</evidence>
<reference evidence="5 6" key="1">
    <citation type="submission" date="2024-07" db="EMBL/GenBank/DDBJ databases">
        <authorList>
            <person name="Thanompreechachai J."/>
            <person name="Duangmal K."/>
        </authorList>
    </citation>
    <scope>NUCLEOTIDE SEQUENCE [LARGE SCALE GENOMIC DNA]</scope>
    <source>
        <strain evidence="5 6">KCTC 19886</strain>
    </source>
</reference>
<evidence type="ECO:0000256" key="3">
    <source>
        <dbReference type="ARBA" id="ARBA00023172"/>
    </source>
</evidence>
<protein>
    <submittedName>
        <fullName evidence="5">Tyrosine-type recombinase/integrase</fullName>
    </submittedName>
</protein>
<comment type="similarity">
    <text evidence="1">Belongs to the 'phage' integrase family.</text>
</comment>
<dbReference type="EMBL" id="JBFNQN010000008">
    <property type="protein sequence ID" value="MEW9265647.1"/>
    <property type="molecule type" value="Genomic_DNA"/>
</dbReference>
<evidence type="ECO:0000256" key="1">
    <source>
        <dbReference type="ARBA" id="ARBA00008857"/>
    </source>
</evidence>
<organism evidence="5 6">
    <name type="scientific">Kineococcus endophyticus</name>
    <dbReference type="NCBI Taxonomy" id="1181883"/>
    <lineage>
        <taxon>Bacteria</taxon>
        <taxon>Bacillati</taxon>
        <taxon>Actinomycetota</taxon>
        <taxon>Actinomycetes</taxon>
        <taxon>Kineosporiales</taxon>
        <taxon>Kineosporiaceae</taxon>
        <taxon>Kineococcus</taxon>
    </lineage>
</organism>
<dbReference type="PROSITE" id="PS51898">
    <property type="entry name" value="TYR_RECOMBINASE"/>
    <property type="match status" value="1"/>
</dbReference>
<gene>
    <name evidence="5" type="ORF">AB1207_12885</name>
</gene>